<dbReference type="EMBL" id="JAUQUB010000006">
    <property type="protein sequence ID" value="MDO7883492.1"/>
    <property type="molecule type" value="Genomic_DNA"/>
</dbReference>
<evidence type="ECO:0000313" key="2">
    <source>
        <dbReference type="Proteomes" id="UP001241072"/>
    </source>
</evidence>
<accession>A0ABT9BSW0</accession>
<gene>
    <name evidence="1" type="ORF">Q5716_14760</name>
</gene>
<organism evidence="1 2">
    <name type="scientific">Antiquaquibacter soli</name>
    <dbReference type="NCBI Taxonomy" id="3064523"/>
    <lineage>
        <taxon>Bacteria</taxon>
        <taxon>Bacillati</taxon>
        <taxon>Actinomycetota</taxon>
        <taxon>Actinomycetes</taxon>
        <taxon>Micrococcales</taxon>
        <taxon>Microbacteriaceae</taxon>
        <taxon>Antiquaquibacter</taxon>
    </lineage>
</organism>
<evidence type="ECO:0000313" key="1">
    <source>
        <dbReference type="EMBL" id="MDO7883492.1"/>
    </source>
</evidence>
<comment type="caution">
    <text evidence="1">The sequence shown here is derived from an EMBL/GenBank/DDBJ whole genome shotgun (WGS) entry which is preliminary data.</text>
</comment>
<name>A0ABT9BSW0_9MICO</name>
<reference evidence="1 2" key="1">
    <citation type="submission" date="2023-07" db="EMBL/GenBank/DDBJ databases">
        <title>Protaetiibacter sp. nov WY-16 isolated from soil.</title>
        <authorList>
            <person name="Liu B."/>
            <person name="Wan Y."/>
        </authorList>
    </citation>
    <scope>NUCLEOTIDE SEQUENCE [LARGE SCALE GENOMIC DNA]</scope>
    <source>
        <strain evidence="1 2">WY-16</strain>
    </source>
</reference>
<keyword evidence="2" id="KW-1185">Reference proteome</keyword>
<sequence>MNNHLDDDFRWSRFVATQSYDGRTFKGARVARIEAGGNSRVADYYVLMLEGAPAPDVVATYLKKSYARVQEIFDFVVDSNEGPVVVFARTLSGDGSLQAALVSRGIPSTTSEGTTRGPFSAEAQVLREYSLYGYRSTISAGEEAIEVVGLLLGTASDVESNATAHLRGLARAVNGTPASVDIYTTGWSRPITIQVLFRSPLRKRAT</sequence>
<dbReference type="Proteomes" id="UP001241072">
    <property type="component" value="Unassembled WGS sequence"/>
</dbReference>
<protein>
    <submittedName>
        <fullName evidence="1">Uncharacterized protein</fullName>
    </submittedName>
</protein>
<proteinExistence type="predicted"/>